<dbReference type="InterPro" id="IPR036388">
    <property type="entry name" value="WH-like_DNA-bd_sf"/>
</dbReference>
<dbReference type="InterPro" id="IPR036390">
    <property type="entry name" value="WH_DNA-bd_sf"/>
</dbReference>
<dbReference type="Gene3D" id="1.10.10.10">
    <property type="entry name" value="Winged helix-like DNA-binding domain superfamily/Winged helix DNA-binding domain"/>
    <property type="match status" value="1"/>
</dbReference>
<keyword evidence="7" id="KW-1185">Reference proteome</keyword>
<reference evidence="6 7" key="1">
    <citation type="submission" date="2018-05" db="EMBL/GenBank/DDBJ databases">
        <title>Rhodoferax soyangensis sp.nov., isolated from an oligotrophic freshwater lake.</title>
        <authorList>
            <person name="Park M."/>
        </authorList>
    </citation>
    <scope>NUCLEOTIDE SEQUENCE [LARGE SCALE GENOMIC DNA]</scope>
    <source>
        <strain evidence="6 7">IMCC26218</strain>
    </source>
</reference>
<evidence type="ECO:0000256" key="3">
    <source>
        <dbReference type="ARBA" id="ARBA00023125"/>
    </source>
</evidence>
<dbReference type="PANTHER" id="PTHR30537">
    <property type="entry name" value="HTH-TYPE TRANSCRIPTIONAL REGULATOR"/>
    <property type="match status" value="1"/>
</dbReference>
<evidence type="ECO:0000256" key="2">
    <source>
        <dbReference type="ARBA" id="ARBA00023015"/>
    </source>
</evidence>
<keyword evidence="2" id="KW-0805">Transcription regulation</keyword>
<dbReference type="SUPFAM" id="SSF53850">
    <property type="entry name" value="Periplasmic binding protein-like II"/>
    <property type="match status" value="1"/>
</dbReference>
<organism evidence="6 7">
    <name type="scientific">Rhodoferax lacus</name>
    <dbReference type="NCBI Taxonomy" id="2184758"/>
    <lineage>
        <taxon>Bacteria</taxon>
        <taxon>Pseudomonadati</taxon>
        <taxon>Pseudomonadota</taxon>
        <taxon>Betaproteobacteria</taxon>
        <taxon>Burkholderiales</taxon>
        <taxon>Comamonadaceae</taxon>
        <taxon>Rhodoferax</taxon>
    </lineage>
</organism>
<dbReference type="InterPro" id="IPR058163">
    <property type="entry name" value="LysR-type_TF_proteobact-type"/>
</dbReference>
<evidence type="ECO:0000313" key="7">
    <source>
        <dbReference type="Proteomes" id="UP000260665"/>
    </source>
</evidence>
<evidence type="ECO:0000256" key="4">
    <source>
        <dbReference type="ARBA" id="ARBA00023163"/>
    </source>
</evidence>
<dbReference type="OrthoDB" id="9178397at2"/>
<evidence type="ECO:0000259" key="5">
    <source>
        <dbReference type="PROSITE" id="PS50931"/>
    </source>
</evidence>
<dbReference type="GO" id="GO:0003700">
    <property type="term" value="F:DNA-binding transcription factor activity"/>
    <property type="evidence" value="ECO:0007669"/>
    <property type="project" value="InterPro"/>
</dbReference>
<dbReference type="FunFam" id="3.40.190.10:FF:000017">
    <property type="entry name" value="Glycine cleavage system transcriptional activator"/>
    <property type="match status" value="1"/>
</dbReference>
<comment type="similarity">
    <text evidence="1">Belongs to the LysR transcriptional regulatory family.</text>
</comment>
<dbReference type="AlphaFoldDB" id="A0A3E1R7X1"/>
<dbReference type="EMBL" id="QFZK01000017">
    <property type="protein sequence ID" value="RFO95407.1"/>
    <property type="molecule type" value="Genomic_DNA"/>
</dbReference>
<dbReference type="Pfam" id="PF00126">
    <property type="entry name" value="HTH_1"/>
    <property type="match status" value="1"/>
</dbReference>
<keyword evidence="3" id="KW-0238">DNA-binding</keyword>
<sequence>MRRKIPASQALLCFDAAARHRSLTRAAVELALTQSAVSRQILALEEYLGITLFKRTRHGMELTALGADYAGRVAQRLGALEQDTLDLMGAGVAGGDVHLASVPTFAAQWLIPRLGEFAVQYPLVTVHIETRTRPFLFADTALDAAIHAGTAEELQRWAGTQSQLLLDEEVVVVCQPRLLGKRRSLKAATLAGMPLLQQSTRPDAWSQWFAQAGVEAPRARAGPRYEQFSMTVAAAAQGLGLALVPRLLIEPELKRGELVMAHPLALASQRGYYLVRPQVSGAPSAALEQLSQWLIQTAHRANP</sequence>
<dbReference type="SUPFAM" id="SSF46785">
    <property type="entry name" value="Winged helix' DNA-binding domain"/>
    <property type="match status" value="1"/>
</dbReference>
<protein>
    <submittedName>
        <fullName evidence="6">LysR family transcriptional regulator</fullName>
    </submittedName>
</protein>
<gene>
    <name evidence="6" type="ORF">DIC66_18785</name>
</gene>
<dbReference type="RefSeq" id="WP_117179719.1">
    <property type="nucleotide sequence ID" value="NZ_QFZK01000017.1"/>
</dbReference>
<dbReference type="Gene3D" id="3.40.190.10">
    <property type="entry name" value="Periplasmic binding protein-like II"/>
    <property type="match status" value="2"/>
</dbReference>
<dbReference type="GO" id="GO:0006351">
    <property type="term" value="P:DNA-templated transcription"/>
    <property type="evidence" value="ECO:0007669"/>
    <property type="project" value="TreeGrafter"/>
</dbReference>
<dbReference type="PROSITE" id="PS50931">
    <property type="entry name" value="HTH_LYSR"/>
    <property type="match status" value="1"/>
</dbReference>
<evidence type="ECO:0000313" key="6">
    <source>
        <dbReference type="EMBL" id="RFO95407.1"/>
    </source>
</evidence>
<evidence type="ECO:0000256" key="1">
    <source>
        <dbReference type="ARBA" id="ARBA00009437"/>
    </source>
</evidence>
<comment type="caution">
    <text evidence="6">The sequence shown here is derived from an EMBL/GenBank/DDBJ whole genome shotgun (WGS) entry which is preliminary data.</text>
</comment>
<feature type="domain" description="HTH lysR-type" evidence="5">
    <location>
        <begin position="6"/>
        <end position="63"/>
    </location>
</feature>
<keyword evidence="4" id="KW-0804">Transcription</keyword>
<dbReference type="Proteomes" id="UP000260665">
    <property type="component" value="Unassembled WGS sequence"/>
</dbReference>
<dbReference type="GO" id="GO:0043565">
    <property type="term" value="F:sequence-specific DNA binding"/>
    <property type="evidence" value="ECO:0007669"/>
    <property type="project" value="TreeGrafter"/>
</dbReference>
<name>A0A3E1R7X1_9BURK</name>
<dbReference type="InterPro" id="IPR000847">
    <property type="entry name" value="LysR_HTH_N"/>
</dbReference>
<dbReference type="Pfam" id="PF03466">
    <property type="entry name" value="LysR_substrate"/>
    <property type="match status" value="1"/>
</dbReference>
<accession>A0A3E1R7X1</accession>
<dbReference type="InterPro" id="IPR005119">
    <property type="entry name" value="LysR_subst-bd"/>
</dbReference>
<dbReference type="PANTHER" id="PTHR30537:SF26">
    <property type="entry name" value="GLYCINE CLEAVAGE SYSTEM TRANSCRIPTIONAL ACTIVATOR"/>
    <property type="match status" value="1"/>
</dbReference>
<dbReference type="PRINTS" id="PR00039">
    <property type="entry name" value="HTHLYSR"/>
</dbReference>
<proteinExistence type="inferred from homology"/>